<dbReference type="OrthoDB" id="5368695at2"/>
<keyword evidence="2" id="KW-1185">Reference proteome</keyword>
<gene>
    <name evidence="1" type="ORF">DC094_15430</name>
</gene>
<proteinExistence type="predicted"/>
<evidence type="ECO:0000313" key="2">
    <source>
        <dbReference type="Proteomes" id="UP000244906"/>
    </source>
</evidence>
<dbReference type="RefSeq" id="WP_116688023.1">
    <property type="nucleotide sequence ID" value="NZ_CAWNYD010000007.1"/>
</dbReference>
<evidence type="ECO:0000313" key="1">
    <source>
        <dbReference type="EMBL" id="PVZ66659.1"/>
    </source>
</evidence>
<dbReference type="Proteomes" id="UP000244906">
    <property type="component" value="Unassembled WGS sequence"/>
</dbReference>
<name>A0A2V1GQU4_9GAMM</name>
<comment type="caution">
    <text evidence="1">The sequence shown here is derived from an EMBL/GenBank/DDBJ whole genome shotgun (WGS) entry which is preliminary data.</text>
</comment>
<accession>A0A2V1GQU4</accession>
<sequence>MALFFGWRFFWLDAYVADGNFRKRDPRFAERDRYQPKERQSRWFKADEFNYDEEKEENTCHP</sequence>
<dbReference type="EMBL" id="QDDL01000007">
    <property type="protein sequence ID" value="PVZ66659.1"/>
    <property type="molecule type" value="Genomic_DNA"/>
</dbReference>
<reference evidence="1 2" key="1">
    <citation type="submission" date="2018-04" db="EMBL/GenBank/DDBJ databases">
        <title>Thalassorhabdus spongiae gen. nov., sp. nov., isolated from a marine sponge in South-West Iceland.</title>
        <authorList>
            <person name="Knobloch S."/>
            <person name="Daussin A."/>
            <person name="Johannsson R."/>
            <person name="Marteinsson V.T."/>
        </authorList>
    </citation>
    <scope>NUCLEOTIDE SEQUENCE [LARGE SCALE GENOMIC DNA]</scope>
    <source>
        <strain evidence="1 2">Hp12</strain>
    </source>
</reference>
<dbReference type="AlphaFoldDB" id="A0A2V1GQU4"/>
<protein>
    <submittedName>
        <fullName evidence="1">Uncharacterized protein</fullName>
    </submittedName>
</protein>
<organism evidence="1 2">
    <name type="scientific">Pelagibaculum spongiae</name>
    <dbReference type="NCBI Taxonomy" id="2080658"/>
    <lineage>
        <taxon>Bacteria</taxon>
        <taxon>Pseudomonadati</taxon>
        <taxon>Pseudomonadota</taxon>
        <taxon>Gammaproteobacteria</taxon>
        <taxon>Oceanospirillales</taxon>
        <taxon>Pelagibaculum</taxon>
    </lineage>
</organism>